<keyword evidence="1" id="KW-0812">Transmembrane</keyword>
<keyword evidence="1" id="KW-0472">Membrane</keyword>
<protein>
    <submittedName>
        <fullName evidence="2">Uncharacterized protein</fullName>
    </submittedName>
</protein>
<gene>
    <name evidence="2" type="ordered locus">ETAF_0639</name>
</gene>
<dbReference type="Proteomes" id="UP000002230">
    <property type="component" value="Chromosome"/>
</dbReference>
<feature type="transmembrane region" description="Helical" evidence="1">
    <location>
        <begin position="6"/>
        <end position="27"/>
    </location>
</feature>
<accession>A0A0H3DN02</accession>
<keyword evidence="3" id="KW-1185">Reference proteome</keyword>
<proteinExistence type="predicted"/>
<evidence type="ECO:0000313" key="2">
    <source>
        <dbReference type="EMBL" id="ADM40763.1"/>
    </source>
</evidence>
<name>A0A0H3DN02_EDWTF</name>
<reference evidence="3" key="1">
    <citation type="submission" date="2010-08" db="EMBL/GenBank/DDBJ databases">
        <title>Genome comparisons of Edwardsiella bacteria analysed using deep sequencing technology.</title>
        <authorList>
            <person name="van Soest J.J."/>
            <person name="Henkel C.V."/>
            <person name="Jansen H.J."/>
            <person name="van den Hondel C.A.M.J.J."/>
            <person name="Bloemberg G.V."/>
            <person name="Meijer A.H."/>
            <person name="Spaink H.P."/>
        </authorList>
    </citation>
    <scope>NUCLEOTIDE SEQUENCE [LARGE SCALE GENOMIC DNA]</scope>
    <source>
        <strain evidence="3">FL6-60</strain>
    </source>
</reference>
<dbReference type="EMBL" id="CP002154">
    <property type="protein sequence ID" value="ADM40763.1"/>
    <property type="molecule type" value="Genomic_DNA"/>
</dbReference>
<reference evidence="2 3" key="2">
    <citation type="journal article" date="2011" name="BMC Immunol.">
        <title>Comparison of static immersion and intravenous injection systems for exposure of zebrafish embryos to the natural pathogen Edwardsiella tarda.</title>
        <authorList>
            <person name="van Soest J.J."/>
            <person name="Stockhammer O.W."/>
            <person name="Ordas A."/>
            <person name="Bloemberg G.V."/>
            <person name="Spaink H.P."/>
            <person name="Meijer A.H."/>
        </authorList>
    </citation>
    <scope>NUCLEOTIDE SEQUENCE [LARGE SCALE GENOMIC DNA]</scope>
    <source>
        <strain evidence="2 3">FL6-60</strain>
    </source>
</reference>
<evidence type="ECO:0000313" key="3">
    <source>
        <dbReference type="Proteomes" id="UP000002230"/>
    </source>
</evidence>
<keyword evidence="1" id="KW-1133">Transmembrane helix</keyword>
<evidence type="ECO:0000256" key="1">
    <source>
        <dbReference type="SAM" id="Phobius"/>
    </source>
</evidence>
<dbReference type="KEGG" id="etd:ETAF_0639"/>
<sequence>MLKCGVYILSLSMIKILVNIFKFTFCYNGARAFAGKRVIFPAGAMP</sequence>
<dbReference type="PATRIC" id="fig|718251.5.peg.655"/>
<organism evidence="2 3">
    <name type="scientific">Edwardsiella tarda (strain FL6-60)</name>
    <dbReference type="NCBI Taxonomy" id="718251"/>
    <lineage>
        <taxon>Bacteria</taxon>
        <taxon>Pseudomonadati</taxon>
        <taxon>Pseudomonadota</taxon>
        <taxon>Gammaproteobacteria</taxon>
        <taxon>Enterobacterales</taxon>
        <taxon>Hafniaceae</taxon>
        <taxon>Edwardsiella</taxon>
    </lineage>
</organism>
<dbReference type="HOGENOM" id="CLU_3183106_0_0_6"/>
<dbReference type="AlphaFoldDB" id="A0A0H3DN02"/>